<proteinExistence type="predicted"/>
<dbReference type="InterPro" id="IPR011600">
    <property type="entry name" value="Pept_C14_caspase"/>
</dbReference>
<accession>Q93P56</accession>
<dbReference type="GO" id="GO:0006508">
    <property type="term" value="P:proteolysis"/>
    <property type="evidence" value="ECO:0007669"/>
    <property type="project" value="InterPro"/>
</dbReference>
<dbReference type="GO" id="GO:0004197">
    <property type="term" value="F:cysteine-type endopeptidase activity"/>
    <property type="evidence" value="ECO:0007669"/>
    <property type="project" value="InterPro"/>
</dbReference>
<name>Q93P56_MYXXA</name>
<evidence type="ECO:0000313" key="3">
    <source>
        <dbReference type="EMBL" id="AAK38652.1"/>
    </source>
</evidence>
<evidence type="ECO:0000256" key="1">
    <source>
        <dbReference type="SAM" id="MobiDB-lite"/>
    </source>
</evidence>
<feature type="compositionally biased region" description="Basic and acidic residues" evidence="1">
    <location>
        <begin position="63"/>
        <end position="78"/>
    </location>
</feature>
<dbReference type="AlphaFoldDB" id="Q93P56"/>
<evidence type="ECO:0000259" key="2">
    <source>
        <dbReference type="Pfam" id="PF00656"/>
    </source>
</evidence>
<protein>
    <submittedName>
        <fullName evidence="3">ActD</fullName>
    </submittedName>
</protein>
<feature type="domain" description="Peptidase C14 caspase" evidence="2">
    <location>
        <begin position="300"/>
        <end position="488"/>
    </location>
</feature>
<feature type="region of interest" description="Disordered" evidence="1">
    <location>
        <begin position="62"/>
        <end position="86"/>
    </location>
</feature>
<organism evidence="3">
    <name type="scientific">Myxococcus xanthus</name>
    <dbReference type="NCBI Taxonomy" id="34"/>
    <lineage>
        <taxon>Bacteria</taxon>
        <taxon>Pseudomonadati</taxon>
        <taxon>Myxococcota</taxon>
        <taxon>Myxococcia</taxon>
        <taxon>Myxococcales</taxon>
        <taxon>Cystobacterineae</taxon>
        <taxon>Myxococcaceae</taxon>
        <taxon>Myxococcus</taxon>
    </lineage>
</organism>
<sequence length="619" mass="66158">MAPGTPDWLLERIILRELPPEALSAARARLEREPGGAARLARLEADSRQTLARHPPAEVAAEVARREHESQVRTETARRGNSQGWHGLSLSVPVAASLALLFMSAPEEQPEPSNSPVPLIVMLDTVRIKGGPRLRVHRQGAGEPELLGEQARARRGDVLQLSYVSGGSRHGVVVSVDGRGAVTLHHPSMLSGSTELGPGEAVPLAHAYELDDAPDFERFLFVTSDAPLEVASVLEAARALARRPTDARTLPLPLPDTLGPDVLHVGKGAVMTRSLLFSLLLVPALAAAAPSASAPQASVRRFALLVGVNDGGEGRARLRYAVTDARSFGDVLEELGGVQPQDKLLLMEGDRAALESALVRFKAMLAAATTPGTRIEALVYYSGHSDEQGLLLQKDRFGYRELRKALESLPADVRIAILDSCASGTLARQKGGVRRPAFMVDASSAVRGHAILTSSSEDEVSQESDRIGGSFFTHNLVSGLRGAADVSGDGRVTLHEAYQFAFHETLARTEETRAGAQHPAYDIELAGTGDLVMTDLRSTAAVLVLGDLVDGRLYVRDSQGRLVVELKKYAGRTTELGLQKGRYSVMRKVLDQTSQAEFELGEGGRTVLAASASARCRGS</sequence>
<gene>
    <name evidence="3" type="primary">actD</name>
</gene>
<reference evidence="3" key="1">
    <citation type="journal article" date="2001" name="Mol. Microbiol.">
        <title>The act operon controls the level and time of C-signal production for Myxococcus xanthus development.</title>
        <authorList>
            <person name="Gronewold T.M."/>
            <person name="Kaiser D."/>
        </authorList>
    </citation>
    <scope>NUCLEOTIDE SEQUENCE</scope>
    <source>
        <strain evidence="3">DK1622</strain>
    </source>
</reference>
<dbReference type="Pfam" id="PF00656">
    <property type="entry name" value="Peptidase_C14"/>
    <property type="match status" value="1"/>
</dbReference>
<dbReference type="Gene3D" id="3.40.50.1460">
    <property type="match status" value="1"/>
</dbReference>
<dbReference type="EMBL" id="AF350253">
    <property type="protein sequence ID" value="AAK38652.1"/>
    <property type="molecule type" value="Genomic_DNA"/>
</dbReference>